<gene>
    <name evidence="3" type="ORF">COT79_02715</name>
</gene>
<proteinExistence type="predicted"/>
<evidence type="ECO:0000256" key="1">
    <source>
        <dbReference type="SAM" id="MobiDB-lite"/>
    </source>
</evidence>
<protein>
    <recommendedName>
        <fullName evidence="5">SbsA Ig-like domain-containing protein</fullName>
    </recommendedName>
</protein>
<evidence type="ECO:0000313" key="4">
    <source>
        <dbReference type="Proteomes" id="UP000231162"/>
    </source>
</evidence>
<dbReference type="Proteomes" id="UP000231162">
    <property type="component" value="Unassembled WGS sequence"/>
</dbReference>
<keyword evidence="2" id="KW-1133">Transmembrane helix</keyword>
<organism evidence="3 4">
    <name type="scientific">Candidatus Berkelbacteria bacterium CG10_big_fil_rev_8_21_14_0_10_43_14</name>
    <dbReference type="NCBI Taxonomy" id="1974515"/>
    <lineage>
        <taxon>Bacteria</taxon>
        <taxon>Candidatus Berkelbacteria</taxon>
    </lineage>
</organism>
<evidence type="ECO:0000256" key="2">
    <source>
        <dbReference type="SAM" id="Phobius"/>
    </source>
</evidence>
<evidence type="ECO:0000313" key="3">
    <source>
        <dbReference type="EMBL" id="PIS06785.1"/>
    </source>
</evidence>
<dbReference type="AlphaFoldDB" id="A0A2M6R8C1"/>
<comment type="caution">
    <text evidence="3">The sequence shown here is derived from an EMBL/GenBank/DDBJ whole genome shotgun (WGS) entry which is preliminary data.</text>
</comment>
<dbReference type="EMBL" id="PEZX01000036">
    <property type="protein sequence ID" value="PIS06785.1"/>
    <property type="molecule type" value="Genomic_DNA"/>
</dbReference>
<accession>A0A2M6R8C1</accession>
<sequence>MRQPFLSVCALVGIMMISWWFGKPGSPPPSADNPLSASTKPQVKGAVSDTMPPTSHWNATDQSAGLGTVLTGETSDLGDGVSTVVVQLQRATDKAVWDGSRWQASVGATLDTTLRGTTFFYTIPVPLLINTSYVVRSQAIDARGNTQTTWSEITLRGRDQGAAQQR</sequence>
<feature type="region of interest" description="Disordered" evidence="1">
    <location>
        <begin position="27"/>
        <end position="52"/>
    </location>
</feature>
<name>A0A2M6R8C1_9BACT</name>
<keyword evidence="2" id="KW-0812">Transmembrane</keyword>
<reference evidence="4" key="1">
    <citation type="submission" date="2017-09" db="EMBL/GenBank/DDBJ databases">
        <title>Depth-based differentiation of microbial function through sediment-hosted aquifers and enrichment of novel symbionts in the deep terrestrial subsurface.</title>
        <authorList>
            <person name="Probst A.J."/>
            <person name="Ladd B."/>
            <person name="Jarett J.K."/>
            <person name="Geller-Mcgrath D.E."/>
            <person name="Sieber C.M.K."/>
            <person name="Emerson J.B."/>
            <person name="Anantharaman K."/>
            <person name="Thomas B.C."/>
            <person name="Malmstrom R."/>
            <person name="Stieglmeier M."/>
            <person name="Klingl A."/>
            <person name="Woyke T."/>
            <person name="Ryan C.M."/>
            <person name="Banfield J.F."/>
        </authorList>
    </citation>
    <scope>NUCLEOTIDE SEQUENCE [LARGE SCALE GENOMIC DNA]</scope>
</reference>
<feature type="transmembrane region" description="Helical" evidence="2">
    <location>
        <begin position="5"/>
        <end position="22"/>
    </location>
</feature>
<evidence type="ECO:0008006" key="5">
    <source>
        <dbReference type="Google" id="ProtNLM"/>
    </source>
</evidence>
<keyword evidence="2" id="KW-0472">Membrane</keyword>